<evidence type="ECO:0000256" key="8">
    <source>
        <dbReference type="ARBA" id="ARBA00022432"/>
    </source>
</evidence>
<evidence type="ECO:0000256" key="12">
    <source>
        <dbReference type="ARBA" id="ARBA00023239"/>
    </source>
</evidence>
<dbReference type="GO" id="GO:0016829">
    <property type="term" value="F:lyase activity"/>
    <property type="evidence" value="ECO:0007669"/>
    <property type="project" value="UniProtKB-KW"/>
</dbReference>
<comment type="pathway">
    <text evidence="3">Carbohydrate biosynthesis; gluconeogenesis.</text>
</comment>
<dbReference type="RefSeq" id="WP_338094756.1">
    <property type="nucleotide sequence ID" value="NZ_JAWDKA010000008.1"/>
</dbReference>
<keyword evidence="16" id="KW-1185">Reference proteome</keyword>
<evidence type="ECO:0000256" key="10">
    <source>
        <dbReference type="ARBA" id="ARBA00022801"/>
    </source>
</evidence>
<dbReference type="InterPro" id="IPR036076">
    <property type="entry name" value="FBPase_V_sf"/>
</dbReference>
<dbReference type="PANTHER" id="PTHR38341">
    <property type="entry name" value="FRUCTOSE-1,6-BISPHOSPHATE ALDOLASE/PHOSPHATASE"/>
    <property type="match status" value="1"/>
</dbReference>
<sequence length="278" mass="28807">MATTISVCALPLGGVAGSVTVFPDVLQKASKVLKEAEGTVLTDSLVTHVADWLVFVMVHQEGGASPVIAALKDAAIKAATETSEKRRLLIRDEIPVLTGLSFTERESEAFVLFLAGAAAPQFWNPVLLAQFADPFTTKSLVGETKFVFCTEDASMFQMPQDLHRLITAAKTSAIIGVAADADTPAAAAAAGVVMLARAESPYPSTSELCGVFAKPKISPNGVLMPVSLCDGGNVASGIVPVVALGFSVANGKLSGPVDLFDNPAFAAARIFAGKISCR</sequence>
<dbReference type="AlphaFoldDB" id="A0AAE4SCA8"/>
<evidence type="ECO:0000256" key="5">
    <source>
        <dbReference type="ARBA" id="ARBA00011820"/>
    </source>
</evidence>
<comment type="catalytic activity">
    <reaction evidence="1">
        <text>beta-D-fructose 1,6-bisphosphate + H2O = beta-D-fructose 6-phosphate + phosphate</text>
        <dbReference type="Rhea" id="RHEA:11064"/>
        <dbReference type="ChEBI" id="CHEBI:15377"/>
        <dbReference type="ChEBI" id="CHEBI:32966"/>
        <dbReference type="ChEBI" id="CHEBI:43474"/>
        <dbReference type="ChEBI" id="CHEBI:57634"/>
        <dbReference type="EC" id="3.1.3.11"/>
    </reaction>
</comment>
<evidence type="ECO:0000256" key="4">
    <source>
        <dbReference type="ARBA" id="ARBA00010693"/>
    </source>
</evidence>
<reference evidence="15" key="1">
    <citation type="submission" date="2023-06" db="EMBL/GenBank/DDBJ databases">
        <title>Genome sequence of Methancorpusculaceae sp. Ag1.</title>
        <authorList>
            <person name="Protasov E."/>
            <person name="Platt K."/>
            <person name="Poehlein A."/>
            <person name="Daniel R."/>
            <person name="Brune A."/>
        </authorList>
    </citation>
    <scope>NUCLEOTIDE SEQUENCE</scope>
    <source>
        <strain evidence="15">Ag1</strain>
    </source>
</reference>
<name>A0AAE4SCA8_9EURY</name>
<evidence type="ECO:0000256" key="9">
    <source>
        <dbReference type="ARBA" id="ARBA00022723"/>
    </source>
</evidence>
<keyword evidence="8" id="KW-0312">Gluconeogenesis</keyword>
<keyword evidence="14" id="KW-0119">Carbohydrate metabolism</keyword>
<dbReference type="GO" id="GO:0006094">
    <property type="term" value="P:gluconeogenesis"/>
    <property type="evidence" value="ECO:0007669"/>
    <property type="project" value="UniProtKB-KW"/>
</dbReference>
<dbReference type="GO" id="GO:0046872">
    <property type="term" value="F:metal ion binding"/>
    <property type="evidence" value="ECO:0007669"/>
    <property type="project" value="UniProtKB-KW"/>
</dbReference>
<organism evidence="15 16">
    <name type="scientific">Methanorbis furvi</name>
    <dbReference type="NCBI Taxonomy" id="3028299"/>
    <lineage>
        <taxon>Archaea</taxon>
        <taxon>Methanobacteriati</taxon>
        <taxon>Methanobacteriota</taxon>
        <taxon>Stenosarchaea group</taxon>
        <taxon>Methanomicrobia</taxon>
        <taxon>Methanomicrobiales</taxon>
        <taxon>Methanocorpusculaceae</taxon>
        <taxon>Methanorbis</taxon>
    </lineage>
</organism>
<evidence type="ECO:0000256" key="7">
    <source>
        <dbReference type="ARBA" id="ARBA00018635"/>
    </source>
</evidence>
<dbReference type="GO" id="GO:0042132">
    <property type="term" value="F:fructose 1,6-bisphosphate 1-phosphatase activity"/>
    <property type="evidence" value="ECO:0007669"/>
    <property type="project" value="UniProtKB-EC"/>
</dbReference>
<dbReference type="InterPro" id="IPR002803">
    <property type="entry name" value="FBPase_V"/>
</dbReference>
<comment type="similarity">
    <text evidence="4">Belongs to the FBP aldolase/phosphatase family.</text>
</comment>
<evidence type="ECO:0000256" key="13">
    <source>
        <dbReference type="ARBA" id="ARBA00023270"/>
    </source>
</evidence>
<dbReference type="EMBL" id="JAWDKA010000008">
    <property type="protein sequence ID" value="MDV0442340.1"/>
    <property type="molecule type" value="Genomic_DNA"/>
</dbReference>
<keyword evidence="13" id="KW-0704">Schiff base</keyword>
<keyword evidence="11" id="KW-0460">Magnesium</keyword>
<comment type="cofactor">
    <cofactor evidence="2">
        <name>Mg(2+)</name>
        <dbReference type="ChEBI" id="CHEBI:18420"/>
    </cofactor>
</comment>
<evidence type="ECO:0000313" key="16">
    <source>
        <dbReference type="Proteomes" id="UP001273136"/>
    </source>
</evidence>
<evidence type="ECO:0000256" key="11">
    <source>
        <dbReference type="ARBA" id="ARBA00022842"/>
    </source>
</evidence>
<dbReference type="Proteomes" id="UP001273136">
    <property type="component" value="Unassembled WGS sequence"/>
</dbReference>
<dbReference type="Pfam" id="PF01950">
    <property type="entry name" value="FBPase_3"/>
    <property type="match status" value="2"/>
</dbReference>
<evidence type="ECO:0000256" key="2">
    <source>
        <dbReference type="ARBA" id="ARBA00001946"/>
    </source>
</evidence>
<proteinExistence type="inferred from homology"/>
<evidence type="ECO:0000256" key="3">
    <source>
        <dbReference type="ARBA" id="ARBA00004742"/>
    </source>
</evidence>
<evidence type="ECO:0000256" key="14">
    <source>
        <dbReference type="ARBA" id="ARBA00023277"/>
    </source>
</evidence>
<accession>A0AAE4SCA8</accession>
<dbReference type="SUPFAM" id="SSF111249">
    <property type="entry name" value="Sulfolobus fructose-1,6-bisphosphatase-like"/>
    <property type="match status" value="1"/>
</dbReference>
<dbReference type="EC" id="3.1.3.11" evidence="6"/>
<keyword evidence="12" id="KW-0456">Lyase</keyword>
<protein>
    <recommendedName>
        <fullName evidence="7">Fructose-1,6-bisphosphate aldolase/phosphatase</fullName>
        <ecNumber evidence="6">3.1.3.11</ecNumber>
    </recommendedName>
</protein>
<evidence type="ECO:0000313" key="15">
    <source>
        <dbReference type="EMBL" id="MDV0442340.1"/>
    </source>
</evidence>
<keyword evidence="9" id="KW-0479">Metal-binding</keyword>
<gene>
    <name evidence="15" type="primary">fbp_1</name>
    <name evidence="15" type="ORF">McpAg1_15750</name>
</gene>
<comment type="subunit">
    <text evidence="5">Homooctamer; dimer of tetramers.</text>
</comment>
<dbReference type="PANTHER" id="PTHR38341:SF1">
    <property type="entry name" value="FRUCTOSE-1,6-BISPHOSPHATE ALDOLASE_PHOSPHATASE"/>
    <property type="match status" value="1"/>
</dbReference>
<evidence type="ECO:0000256" key="1">
    <source>
        <dbReference type="ARBA" id="ARBA00001273"/>
    </source>
</evidence>
<evidence type="ECO:0000256" key="6">
    <source>
        <dbReference type="ARBA" id="ARBA00013093"/>
    </source>
</evidence>
<comment type="caution">
    <text evidence="15">The sequence shown here is derived from an EMBL/GenBank/DDBJ whole genome shotgun (WGS) entry which is preliminary data.</text>
</comment>
<keyword evidence="10 15" id="KW-0378">Hydrolase</keyword>